<evidence type="ECO:0000259" key="3">
    <source>
        <dbReference type="Pfam" id="PF20042"/>
    </source>
</evidence>
<reference evidence="4 5" key="1">
    <citation type="journal article" date="2017" name="Int. J. Syst. Evol. Microbiol.">
        <title>Arachidicoccus ginsenosidivorans sp. nov., with ginsenoside-converting activity isolated from ginseng cultivating soil.</title>
        <authorList>
            <person name="Siddiqi M.Z."/>
            <person name="Aslam Z."/>
            <person name="Im W.T."/>
        </authorList>
    </citation>
    <scope>NUCLEOTIDE SEQUENCE [LARGE SCALE GENOMIC DNA]</scope>
    <source>
        <strain evidence="4 5">Gsoil 809</strain>
    </source>
</reference>
<sequence>MQSLKVSLEEEKRLSKIKDAIIAAEKWKNVKLKKANTLLQKKVNNGLATIAKLKENLRIAKLPKNSSNSSRAPSTDLYKPKRSKDLSLREKSGKKTGGQPGHKGTTLAFSTETPDEVINHIPDFCSECGRSLASIPAELGEVHQQVDIKVPPPVLINHQSMIKHCTCGKCNKGAFPKGVQGRVNYGSGLIALVVNLSVRQYVSYERVVEFIEDLYKIHISEGTVANILKRFAIGCDGKIEEIKDGLQASKVVCADETSGKLDGKKIWFHVYQNDRLTFIGAHRSRGQIAQQTFFPLGFPYSVLVHDCLSMQLSTPACLHQICNVHLLRELKAFLEAHPKIEWSKQLIRLIKDAIDLNKKDPKPTEVAKIEDRLTKLLKQNMGKAPGKIPAMWKRLNKHKDKIFLFLKYPELKIPPENNSSERAIRNVKVKVKVSGQFKSDDGAKDYATIRSIIDTANKQGINIHEELVSIAQA</sequence>
<evidence type="ECO:0000259" key="2">
    <source>
        <dbReference type="Pfam" id="PF03050"/>
    </source>
</evidence>
<feature type="domain" description="DUF6444" evidence="3">
    <location>
        <begin position="47"/>
        <end position="106"/>
    </location>
</feature>
<dbReference type="InterPro" id="IPR052344">
    <property type="entry name" value="Transposase-related"/>
</dbReference>
<keyword evidence="5" id="KW-1185">Reference proteome</keyword>
<feature type="compositionally biased region" description="Basic and acidic residues" evidence="1">
    <location>
        <begin position="83"/>
        <end position="93"/>
    </location>
</feature>
<evidence type="ECO:0000313" key="4">
    <source>
        <dbReference type="EMBL" id="QEC74013.1"/>
    </source>
</evidence>
<accession>A0A5B8VRW3</accession>
<name>A0A5B8VRW3_9BACT</name>
<dbReference type="PANTHER" id="PTHR33678">
    <property type="entry name" value="BLL1576 PROTEIN"/>
    <property type="match status" value="1"/>
</dbReference>
<dbReference type="Proteomes" id="UP000321291">
    <property type="component" value="Chromosome"/>
</dbReference>
<organism evidence="4 5">
    <name type="scientific">Arachidicoccus ginsenosidivorans</name>
    <dbReference type="NCBI Taxonomy" id="496057"/>
    <lineage>
        <taxon>Bacteria</taxon>
        <taxon>Pseudomonadati</taxon>
        <taxon>Bacteroidota</taxon>
        <taxon>Chitinophagia</taxon>
        <taxon>Chitinophagales</taxon>
        <taxon>Chitinophagaceae</taxon>
        <taxon>Arachidicoccus</taxon>
    </lineage>
</organism>
<dbReference type="PANTHER" id="PTHR33678:SF1">
    <property type="entry name" value="BLL1576 PROTEIN"/>
    <property type="match status" value="1"/>
</dbReference>
<protein>
    <submittedName>
        <fullName evidence="4">IS66 family transposase</fullName>
    </submittedName>
</protein>
<feature type="domain" description="Transposase IS66 central" evidence="2">
    <location>
        <begin position="183"/>
        <end position="444"/>
    </location>
</feature>
<dbReference type="KEGG" id="agi:FSB73_22415"/>
<evidence type="ECO:0000313" key="5">
    <source>
        <dbReference type="Proteomes" id="UP000321291"/>
    </source>
</evidence>
<gene>
    <name evidence="4" type="ORF">FSB73_22415</name>
</gene>
<dbReference type="Pfam" id="PF20042">
    <property type="entry name" value="DUF6444"/>
    <property type="match status" value="1"/>
</dbReference>
<dbReference type="EMBL" id="CP042434">
    <property type="protein sequence ID" value="QEC74013.1"/>
    <property type="molecule type" value="Genomic_DNA"/>
</dbReference>
<dbReference type="InterPro" id="IPR004291">
    <property type="entry name" value="Transposase_IS66_central"/>
</dbReference>
<feature type="region of interest" description="Disordered" evidence="1">
    <location>
        <begin position="61"/>
        <end position="108"/>
    </location>
</feature>
<proteinExistence type="predicted"/>
<feature type="compositionally biased region" description="Polar residues" evidence="1">
    <location>
        <begin position="64"/>
        <end position="73"/>
    </location>
</feature>
<dbReference type="NCBIfam" id="NF033517">
    <property type="entry name" value="transpos_IS66"/>
    <property type="match status" value="1"/>
</dbReference>
<dbReference type="InterPro" id="IPR045618">
    <property type="entry name" value="DUF6444"/>
</dbReference>
<evidence type="ECO:0000256" key="1">
    <source>
        <dbReference type="SAM" id="MobiDB-lite"/>
    </source>
</evidence>
<dbReference type="Pfam" id="PF03050">
    <property type="entry name" value="DDE_Tnp_IS66"/>
    <property type="match status" value="1"/>
</dbReference>
<dbReference type="AlphaFoldDB" id="A0A5B8VRW3"/>